<dbReference type="InterPro" id="IPR043425">
    <property type="entry name" value="NusG-like"/>
</dbReference>
<dbReference type="AlphaFoldDB" id="A0AA96GHK3"/>
<dbReference type="Proteomes" id="UP001302494">
    <property type="component" value="Chromosome"/>
</dbReference>
<keyword evidence="2" id="KW-0805">Transcription regulation</keyword>
<dbReference type="InterPro" id="IPR006645">
    <property type="entry name" value="NGN-like_dom"/>
</dbReference>
<dbReference type="SUPFAM" id="SSF82679">
    <property type="entry name" value="N-utilization substance G protein NusG, N-terminal domain"/>
    <property type="match status" value="1"/>
</dbReference>
<dbReference type="InterPro" id="IPR036735">
    <property type="entry name" value="NGN_dom_sf"/>
</dbReference>
<name>A0AA96GHK3_9BACT</name>
<evidence type="ECO:0000313" key="5">
    <source>
        <dbReference type="EMBL" id="WNM60305.1"/>
    </source>
</evidence>
<dbReference type="PANTHER" id="PTHR30265">
    <property type="entry name" value="RHO-INTERACTING TRANSCRIPTION TERMINATION FACTOR NUSG"/>
    <property type="match status" value="1"/>
</dbReference>
<proteinExistence type="predicted"/>
<dbReference type="KEGG" id="nneo:PQG83_11075"/>
<evidence type="ECO:0000256" key="1">
    <source>
        <dbReference type="ARBA" id="ARBA00022814"/>
    </source>
</evidence>
<dbReference type="RefSeq" id="WP_312740871.1">
    <property type="nucleotide sequence ID" value="NZ_CP116968.1"/>
</dbReference>
<accession>A0AA96GHK3</accession>
<feature type="domain" description="NusG-like N-terminal" evidence="4">
    <location>
        <begin position="3"/>
        <end position="101"/>
    </location>
</feature>
<organism evidence="5 6">
    <name type="scientific">Candidatus Nitrospira neomarina</name>
    <dbReference type="NCBI Taxonomy" id="3020899"/>
    <lineage>
        <taxon>Bacteria</taxon>
        <taxon>Pseudomonadati</taxon>
        <taxon>Nitrospirota</taxon>
        <taxon>Nitrospiria</taxon>
        <taxon>Nitrospirales</taxon>
        <taxon>Nitrospiraceae</taxon>
        <taxon>Nitrospira</taxon>
    </lineage>
</organism>
<sequence length="166" mass="19150">MSDSQWYLVHSKARQEDVAEFNLRLLGIETFCPRLRELKYTRNKAQGEGEVLFPGYFFVRVNMKTGYRKVTYAHGVLRVVKFGMGPAVVEEEIIDSIRKRVHNRSVLPPPSASLEPGQIVRIHKEPFHGFEAIFEQELNGTERVALLMKTVTFQVRMVLDRDCVVL</sequence>
<reference evidence="5 6" key="1">
    <citation type="submission" date="2023-01" db="EMBL/GenBank/DDBJ databases">
        <title>Cultivation and genomic characterization of new, ubiquitous marine nitrite-oxidizing bacteria from the Nitrospirales.</title>
        <authorList>
            <person name="Mueller A.J."/>
            <person name="Daebeler A."/>
            <person name="Herbold C.W."/>
            <person name="Kirkegaard R.H."/>
            <person name="Daims H."/>
        </authorList>
    </citation>
    <scope>NUCLEOTIDE SEQUENCE [LARGE SCALE GENOMIC DNA]</scope>
    <source>
        <strain evidence="5 6">DK</strain>
    </source>
</reference>
<dbReference type="EMBL" id="CP116968">
    <property type="protein sequence ID" value="WNM60305.1"/>
    <property type="molecule type" value="Genomic_DNA"/>
</dbReference>
<dbReference type="Pfam" id="PF02357">
    <property type="entry name" value="NusG"/>
    <property type="match status" value="1"/>
</dbReference>
<keyword evidence="1" id="KW-0889">Transcription antitermination</keyword>
<evidence type="ECO:0000259" key="4">
    <source>
        <dbReference type="SMART" id="SM00738"/>
    </source>
</evidence>
<evidence type="ECO:0000256" key="2">
    <source>
        <dbReference type="ARBA" id="ARBA00023015"/>
    </source>
</evidence>
<dbReference type="Gene3D" id="3.30.70.940">
    <property type="entry name" value="NusG, N-terminal domain"/>
    <property type="match status" value="1"/>
</dbReference>
<evidence type="ECO:0000256" key="3">
    <source>
        <dbReference type="ARBA" id="ARBA00023163"/>
    </source>
</evidence>
<dbReference type="GO" id="GO:0006354">
    <property type="term" value="P:DNA-templated transcription elongation"/>
    <property type="evidence" value="ECO:0007669"/>
    <property type="project" value="InterPro"/>
</dbReference>
<keyword evidence="6" id="KW-1185">Reference proteome</keyword>
<dbReference type="GO" id="GO:0005829">
    <property type="term" value="C:cytosol"/>
    <property type="evidence" value="ECO:0007669"/>
    <property type="project" value="TreeGrafter"/>
</dbReference>
<protein>
    <submittedName>
        <fullName evidence="5">Transcription termination/antitermination NusG family protein</fullName>
    </submittedName>
</protein>
<keyword evidence="3" id="KW-0804">Transcription</keyword>
<dbReference type="PANTHER" id="PTHR30265:SF7">
    <property type="entry name" value="TRANSCRIPTION ANTITERMINATION PROTEIN RFAH"/>
    <property type="match status" value="1"/>
</dbReference>
<dbReference type="GO" id="GO:0031564">
    <property type="term" value="P:transcription antitermination"/>
    <property type="evidence" value="ECO:0007669"/>
    <property type="project" value="UniProtKB-KW"/>
</dbReference>
<evidence type="ECO:0000313" key="6">
    <source>
        <dbReference type="Proteomes" id="UP001302494"/>
    </source>
</evidence>
<gene>
    <name evidence="5" type="ORF">PQG83_11075</name>
</gene>
<dbReference type="SMART" id="SM00738">
    <property type="entry name" value="NGN"/>
    <property type="match status" value="1"/>
</dbReference>